<evidence type="ECO:0000256" key="2">
    <source>
        <dbReference type="PROSITE-ProRule" id="PRU00035"/>
    </source>
</evidence>
<dbReference type="GO" id="GO:0045740">
    <property type="term" value="P:positive regulation of DNA replication"/>
    <property type="evidence" value="ECO:0007669"/>
    <property type="project" value="TreeGrafter"/>
</dbReference>
<protein>
    <recommendedName>
        <fullName evidence="4">Bromo domain-containing protein</fullName>
    </recommendedName>
</protein>
<sequence>MHCYEILFSGTLLYLTAKSEDSESNSVLVRVPDYLDVISDPMDLSTVKEKLECGRYSRDEELLSDVALIFHNCYTYNQDTHPVTRAGYRLEKYLMKRCKELGLPPLPESNPAEDEDDAPLKRASQEESEDVPKTKRPKLN</sequence>
<evidence type="ECO:0000256" key="3">
    <source>
        <dbReference type="SAM" id="MobiDB-lite"/>
    </source>
</evidence>
<feature type="region of interest" description="Disordered" evidence="3">
    <location>
        <begin position="103"/>
        <end position="140"/>
    </location>
</feature>
<dbReference type="PRINTS" id="PR00503">
    <property type="entry name" value="BROMODOMAIN"/>
</dbReference>
<dbReference type="Gene3D" id="1.20.920.10">
    <property type="entry name" value="Bromodomain-like"/>
    <property type="match status" value="1"/>
</dbReference>
<evidence type="ECO:0000256" key="1">
    <source>
        <dbReference type="ARBA" id="ARBA00023117"/>
    </source>
</evidence>
<dbReference type="InterPro" id="IPR036427">
    <property type="entry name" value="Bromodomain-like_sf"/>
</dbReference>
<dbReference type="PANTHER" id="PTHR46510">
    <property type="entry name" value="BROMODOMAIN ADJACENT TO ZINC FINGER DOMAIN PROTEIN 1A"/>
    <property type="match status" value="1"/>
</dbReference>
<gene>
    <name evidence="5" type="ORF">LSINAPIS_LOCUS14126</name>
</gene>
<dbReference type="EMBL" id="FZQP02006859">
    <property type="protein sequence ID" value="VVD04359.1"/>
    <property type="molecule type" value="Genomic_DNA"/>
</dbReference>
<dbReference type="AlphaFoldDB" id="A0A5E4R4S2"/>
<accession>A0A5E4R4S2</accession>
<dbReference type="GO" id="GO:0008623">
    <property type="term" value="C:CHRAC"/>
    <property type="evidence" value="ECO:0007669"/>
    <property type="project" value="TreeGrafter"/>
</dbReference>
<keyword evidence="6" id="KW-1185">Reference proteome</keyword>
<reference evidence="5 6" key="1">
    <citation type="submission" date="2017-07" db="EMBL/GenBank/DDBJ databases">
        <authorList>
            <person name="Talla V."/>
            <person name="Backstrom N."/>
        </authorList>
    </citation>
    <scope>NUCLEOTIDE SEQUENCE [LARGE SCALE GENOMIC DNA]</scope>
</reference>
<dbReference type="PANTHER" id="PTHR46510:SF1">
    <property type="entry name" value="BROMODOMAIN ADJACENT TO ZINC FINGER DOMAIN PROTEIN 1A"/>
    <property type="match status" value="1"/>
</dbReference>
<evidence type="ECO:0000313" key="5">
    <source>
        <dbReference type="EMBL" id="VVD04359.1"/>
    </source>
</evidence>
<dbReference type="SUPFAM" id="SSF47370">
    <property type="entry name" value="Bromodomain"/>
    <property type="match status" value="1"/>
</dbReference>
<proteinExistence type="predicted"/>
<evidence type="ECO:0000313" key="6">
    <source>
        <dbReference type="Proteomes" id="UP000324832"/>
    </source>
</evidence>
<dbReference type="SMART" id="SM00297">
    <property type="entry name" value="BROMO"/>
    <property type="match status" value="1"/>
</dbReference>
<dbReference type="InterPro" id="IPR047171">
    <property type="entry name" value="BAZ1A"/>
</dbReference>
<feature type="compositionally biased region" description="Basic and acidic residues" evidence="3">
    <location>
        <begin position="118"/>
        <end position="133"/>
    </location>
</feature>
<organism evidence="5 6">
    <name type="scientific">Leptidea sinapis</name>
    <dbReference type="NCBI Taxonomy" id="189913"/>
    <lineage>
        <taxon>Eukaryota</taxon>
        <taxon>Metazoa</taxon>
        <taxon>Ecdysozoa</taxon>
        <taxon>Arthropoda</taxon>
        <taxon>Hexapoda</taxon>
        <taxon>Insecta</taxon>
        <taxon>Pterygota</taxon>
        <taxon>Neoptera</taxon>
        <taxon>Endopterygota</taxon>
        <taxon>Lepidoptera</taxon>
        <taxon>Glossata</taxon>
        <taxon>Ditrysia</taxon>
        <taxon>Papilionoidea</taxon>
        <taxon>Pieridae</taxon>
        <taxon>Dismorphiinae</taxon>
        <taxon>Leptidea</taxon>
    </lineage>
</organism>
<dbReference type="GO" id="GO:0031445">
    <property type="term" value="P:regulation of heterochromatin formation"/>
    <property type="evidence" value="ECO:0007669"/>
    <property type="project" value="TreeGrafter"/>
</dbReference>
<dbReference type="InterPro" id="IPR001487">
    <property type="entry name" value="Bromodomain"/>
</dbReference>
<name>A0A5E4R4S2_9NEOP</name>
<dbReference type="Pfam" id="PF00439">
    <property type="entry name" value="Bromodomain"/>
    <property type="match status" value="1"/>
</dbReference>
<dbReference type="GO" id="GO:0003677">
    <property type="term" value="F:DNA binding"/>
    <property type="evidence" value="ECO:0007669"/>
    <property type="project" value="TreeGrafter"/>
</dbReference>
<dbReference type="GO" id="GO:0000228">
    <property type="term" value="C:nuclear chromosome"/>
    <property type="evidence" value="ECO:0007669"/>
    <property type="project" value="TreeGrafter"/>
</dbReference>
<dbReference type="PROSITE" id="PS50014">
    <property type="entry name" value="BROMODOMAIN_2"/>
    <property type="match status" value="1"/>
</dbReference>
<evidence type="ECO:0000259" key="4">
    <source>
        <dbReference type="PROSITE" id="PS50014"/>
    </source>
</evidence>
<dbReference type="GO" id="GO:0006355">
    <property type="term" value="P:regulation of DNA-templated transcription"/>
    <property type="evidence" value="ECO:0007669"/>
    <property type="project" value="TreeGrafter"/>
</dbReference>
<dbReference type="GO" id="GO:0006338">
    <property type="term" value="P:chromatin remodeling"/>
    <property type="evidence" value="ECO:0007669"/>
    <property type="project" value="InterPro"/>
</dbReference>
<dbReference type="Proteomes" id="UP000324832">
    <property type="component" value="Unassembled WGS sequence"/>
</dbReference>
<feature type="domain" description="Bromo" evidence="4">
    <location>
        <begin position="31"/>
        <end position="84"/>
    </location>
</feature>
<keyword evidence="1 2" id="KW-0103">Bromodomain</keyword>